<dbReference type="PANTHER" id="PTHR34701">
    <property type="entry name" value="TRANSCRIPTIONAL REGULATOR MRAZ"/>
    <property type="match status" value="1"/>
</dbReference>
<dbReference type="GO" id="GO:0003700">
    <property type="term" value="F:DNA-binding transcription factor activity"/>
    <property type="evidence" value="ECO:0007669"/>
    <property type="project" value="UniProtKB-UniRule"/>
</dbReference>
<keyword evidence="9" id="KW-0132">Cell division</keyword>
<comment type="subunit">
    <text evidence="7">Forms oligomers.</text>
</comment>
<dbReference type="InterPro" id="IPR003444">
    <property type="entry name" value="MraZ"/>
</dbReference>
<dbReference type="SUPFAM" id="SSF89447">
    <property type="entry name" value="AbrB/MazE/MraZ-like"/>
    <property type="match status" value="1"/>
</dbReference>
<keyword evidence="5 7" id="KW-0238">DNA-binding</keyword>
<organism evidence="9 10">
    <name type="scientific">Mycoplasmopsis gallinarum</name>
    <dbReference type="NCBI Taxonomy" id="29557"/>
    <lineage>
        <taxon>Bacteria</taxon>
        <taxon>Bacillati</taxon>
        <taxon>Mycoplasmatota</taxon>
        <taxon>Mycoplasmoidales</taxon>
        <taxon>Metamycoplasmataceae</taxon>
        <taxon>Mycoplasmopsis</taxon>
    </lineage>
</organism>
<dbReference type="GO" id="GO:0051301">
    <property type="term" value="P:cell division"/>
    <property type="evidence" value="ECO:0007669"/>
    <property type="project" value="UniProtKB-KW"/>
</dbReference>
<keyword evidence="2 7" id="KW-0963">Cytoplasm</keyword>
<feature type="domain" description="SpoVT-AbrB" evidence="8">
    <location>
        <begin position="75"/>
        <end position="118"/>
    </location>
</feature>
<keyword evidence="10" id="KW-1185">Reference proteome</keyword>
<dbReference type="PROSITE" id="PS51740">
    <property type="entry name" value="SPOVT_ABRB"/>
    <property type="match status" value="2"/>
</dbReference>
<dbReference type="CDD" id="cd16321">
    <property type="entry name" value="MraZ_C"/>
    <property type="match status" value="1"/>
</dbReference>
<comment type="subcellular location">
    <subcellularLocation>
        <location evidence="7">Cytoplasm</location>
        <location evidence="7">Nucleoid</location>
    </subcellularLocation>
</comment>
<evidence type="ECO:0000313" key="9">
    <source>
        <dbReference type="EMBL" id="OAB49008.1"/>
    </source>
</evidence>
<dbReference type="AlphaFoldDB" id="A0A168RI59"/>
<sequence length="145" mass="16888">MFGLYEKNLDSKNRIIVPIKFINQLGTKFFLTLGMNGILELRSQEEFAKLTNDLVKRSNYDQKARLLKRFWLGNSYEVELDALNRFTFPKLLVEKAAIQKNVVLVGLGDLVEIWSAEKYYQYNQDLSNDEIQEAMESLLKDATEK</sequence>
<evidence type="ECO:0000256" key="3">
    <source>
        <dbReference type="ARBA" id="ARBA00022737"/>
    </source>
</evidence>
<gene>
    <name evidence="7 9" type="primary">mraZ</name>
    <name evidence="9" type="ORF">MGALLINA_02280</name>
</gene>
<dbReference type="InterPro" id="IPR038619">
    <property type="entry name" value="MraZ_sf"/>
</dbReference>
<comment type="caution">
    <text evidence="9">The sequence shown here is derived from an EMBL/GenBank/DDBJ whole genome shotgun (WGS) entry which is preliminary data.</text>
</comment>
<dbReference type="InterPro" id="IPR007159">
    <property type="entry name" value="SpoVT-AbrB_dom"/>
</dbReference>
<dbReference type="STRING" id="29557.MGALLINA_02280"/>
<keyword evidence="3" id="KW-0677">Repeat</keyword>
<accession>A0A168RI59</accession>
<dbReference type="InterPro" id="IPR035644">
    <property type="entry name" value="MraZ_C"/>
</dbReference>
<dbReference type="GO" id="GO:0000976">
    <property type="term" value="F:transcription cis-regulatory region binding"/>
    <property type="evidence" value="ECO:0007669"/>
    <property type="project" value="TreeGrafter"/>
</dbReference>
<keyword evidence="4 7" id="KW-0805">Transcription regulation</keyword>
<dbReference type="InterPro" id="IPR035642">
    <property type="entry name" value="MraZ_N"/>
</dbReference>
<dbReference type="InterPro" id="IPR020603">
    <property type="entry name" value="MraZ_dom"/>
</dbReference>
<evidence type="ECO:0000256" key="2">
    <source>
        <dbReference type="ARBA" id="ARBA00022490"/>
    </source>
</evidence>
<dbReference type="GO" id="GO:0009295">
    <property type="term" value="C:nucleoid"/>
    <property type="evidence" value="ECO:0007669"/>
    <property type="project" value="UniProtKB-SubCell"/>
</dbReference>
<protein>
    <recommendedName>
        <fullName evidence="1 7">Transcriptional regulator MraZ</fullName>
    </recommendedName>
</protein>
<dbReference type="EMBL" id="LVLH01000027">
    <property type="protein sequence ID" value="OAB49008.1"/>
    <property type="molecule type" value="Genomic_DNA"/>
</dbReference>
<dbReference type="GO" id="GO:0005737">
    <property type="term" value="C:cytoplasm"/>
    <property type="evidence" value="ECO:0007669"/>
    <property type="project" value="UniProtKB-UniRule"/>
</dbReference>
<keyword evidence="9" id="KW-0131">Cell cycle</keyword>
<name>A0A168RI59_9BACT</name>
<evidence type="ECO:0000313" key="10">
    <source>
        <dbReference type="Proteomes" id="UP000076983"/>
    </source>
</evidence>
<dbReference type="CDD" id="cd16320">
    <property type="entry name" value="MraZ_N"/>
    <property type="match status" value="1"/>
</dbReference>
<dbReference type="Gene3D" id="3.40.1550.20">
    <property type="entry name" value="Transcriptional regulator MraZ domain"/>
    <property type="match status" value="1"/>
</dbReference>
<evidence type="ECO:0000259" key="8">
    <source>
        <dbReference type="PROSITE" id="PS51740"/>
    </source>
</evidence>
<keyword evidence="6 7" id="KW-0804">Transcription</keyword>
<dbReference type="PANTHER" id="PTHR34701:SF1">
    <property type="entry name" value="TRANSCRIPTIONAL REGULATOR MRAZ"/>
    <property type="match status" value="1"/>
</dbReference>
<dbReference type="InterPro" id="IPR037914">
    <property type="entry name" value="SpoVT-AbrB_sf"/>
</dbReference>
<evidence type="ECO:0000256" key="1">
    <source>
        <dbReference type="ARBA" id="ARBA00013860"/>
    </source>
</evidence>
<evidence type="ECO:0000256" key="6">
    <source>
        <dbReference type="ARBA" id="ARBA00023163"/>
    </source>
</evidence>
<evidence type="ECO:0000256" key="7">
    <source>
        <dbReference type="HAMAP-Rule" id="MF_01008"/>
    </source>
</evidence>
<evidence type="ECO:0000256" key="5">
    <source>
        <dbReference type="ARBA" id="ARBA00023125"/>
    </source>
</evidence>
<dbReference type="Proteomes" id="UP000076983">
    <property type="component" value="Unassembled WGS sequence"/>
</dbReference>
<feature type="domain" description="SpoVT-AbrB" evidence="8">
    <location>
        <begin position="4"/>
        <end position="46"/>
    </location>
</feature>
<comment type="similarity">
    <text evidence="7">Belongs to the MraZ family.</text>
</comment>
<proteinExistence type="inferred from homology"/>
<dbReference type="HAMAP" id="MF_01008">
    <property type="entry name" value="MraZ"/>
    <property type="match status" value="1"/>
</dbReference>
<dbReference type="PATRIC" id="fig|29557.3.peg.215"/>
<dbReference type="Pfam" id="PF02381">
    <property type="entry name" value="MraZ"/>
    <property type="match status" value="2"/>
</dbReference>
<reference evidence="9 10" key="1">
    <citation type="submission" date="2016-03" db="EMBL/GenBank/DDBJ databases">
        <title>Genome sequence of Mycoplasma gallinarum strain Mgn_IPT.</title>
        <authorList>
            <person name="Yacoub E."/>
            <person name="Sirand-Pugnet P."/>
            <person name="Barre A."/>
            <person name="Maurier F."/>
            <person name="Blanchard A."/>
            <person name="Ben Abdelmoumen B.M."/>
        </authorList>
    </citation>
    <scope>NUCLEOTIDE SEQUENCE [LARGE SCALE GENOMIC DNA]</scope>
    <source>
        <strain evidence="9 10">Mgn_IPT</strain>
    </source>
</reference>
<dbReference type="GO" id="GO:2000143">
    <property type="term" value="P:negative regulation of DNA-templated transcription initiation"/>
    <property type="evidence" value="ECO:0007669"/>
    <property type="project" value="TreeGrafter"/>
</dbReference>
<evidence type="ECO:0000256" key="4">
    <source>
        <dbReference type="ARBA" id="ARBA00023015"/>
    </source>
</evidence>